<accession>X0VB26</accession>
<reference evidence="1" key="1">
    <citation type="journal article" date="2014" name="Front. Microbiol.">
        <title>High frequency of phylogenetically diverse reductive dehalogenase-homologous genes in deep subseafloor sedimentary metagenomes.</title>
        <authorList>
            <person name="Kawai M."/>
            <person name="Futagami T."/>
            <person name="Toyoda A."/>
            <person name="Takaki Y."/>
            <person name="Nishi S."/>
            <person name="Hori S."/>
            <person name="Arai W."/>
            <person name="Tsubouchi T."/>
            <person name="Morono Y."/>
            <person name="Uchiyama I."/>
            <person name="Ito T."/>
            <person name="Fujiyama A."/>
            <person name="Inagaki F."/>
            <person name="Takami H."/>
        </authorList>
    </citation>
    <scope>NUCLEOTIDE SEQUENCE</scope>
    <source>
        <strain evidence="1">Expedition CK06-06</strain>
    </source>
</reference>
<proteinExistence type="predicted"/>
<evidence type="ECO:0000313" key="1">
    <source>
        <dbReference type="EMBL" id="GAF97825.1"/>
    </source>
</evidence>
<gene>
    <name evidence="1" type="ORF">S01H1_21829</name>
</gene>
<protein>
    <submittedName>
        <fullName evidence="1">Uncharacterized protein</fullName>
    </submittedName>
</protein>
<dbReference type="EMBL" id="BARS01012182">
    <property type="protein sequence ID" value="GAF97825.1"/>
    <property type="molecule type" value="Genomic_DNA"/>
</dbReference>
<sequence>MGGEIDIEAEAKKGKINKATVEIDADDDVEMK</sequence>
<dbReference type="AlphaFoldDB" id="X0VB26"/>
<feature type="non-terminal residue" evidence="1">
    <location>
        <position position="32"/>
    </location>
</feature>
<comment type="caution">
    <text evidence="1">The sequence shown here is derived from an EMBL/GenBank/DDBJ whole genome shotgun (WGS) entry which is preliminary data.</text>
</comment>
<organism evidence="1">
    <name type="scientific">marine sediment metagenome</name>
    <dbReference type="NCBI Taxonomy" id="412755"/>
    <lineage>
        <taxon>unclassified sequences</taxon>
        <taxon>metagenomes</taxon>
        <taxon>ecological metagenomes</taxon>
    </lineage>
</organism>
<name>X0VB26_9ZZZZ</name>